<feature type="transmembrane region" description="Helical" evidence="1">
    <location>
        <begin position="186"/>
        <end position="205"/>
    </location>
</feature>
<keyword evidence="1" id="KW-0812">Transmembrane</keyword>
<proteinExistence type="predicted"/>
<reference evidence="2" key="1">
    <citation type="journal article" date="2015" name="Nature">
        <title>Complex archaea that bridge the gap between prokaryotes and eukaryotes.</title>
        <authorList>
            <person name="Spang A."/>
            <person name="Saw J.H."/>
            <person name="Jorgensen S.L."/>
            <person name="Zaremba-Niedzwiedzka K."/>
            <person name="Martijn J."/>
            <person name="Lind A.E."/>
            <person name="van Eijk R."/>
            <person name="Schleper C."/>
            <person name="Guy L."/>
            <person name="Ettema T.J."/>
        </authorList>
    </citation>
    <scope>NUCLEOTIDE SEQUENCE</scope>
</reference>
<evidence type="ECO:0000313" key="2">
    <source>
        <dbReference type="EMBL" id="KKN25021.1"/>
    </source>
</evidence>
<keyword evidence="1" id="KW-1133">Transmembrane helix</keyword>
<feature type="transmembrane region" description="Helical" evidence="1">
    <location>
        <begin position="241"/>
        <end position="265"/>
    </location>
</feature>
<evidence type="ECO:0000256" key="1">
    <source>
        <dbReference type="SAM" id="Phobius"/>
    </source>
</evidence>
<sequence length="415" mass="41400">MTTLNLQVGAGGDDFIHFQDNGTHTFDAAGINLFHGYAASTAKRGQSGMRYTSVTIGNGDTIDAATTVYRARNTNSNADVVVHIRADDADNPAAPTNDAGWDALTDTTADVSWTMPSFVAGNDFTTPDFKSVIQGLVNRGGWSSGNAMIILIGDRDAESTATDGTRRDAQSYEGESANAPKLDIDYTAAAGGVTVLAALATATALSPAATIMTGLLVAASLATATALVYAAKNVNTISAKVATAVAVSPASAVSGAALIAANLATATAKSFAASIITAGSITVSAALATASALSYAAKHVNTIPAAVSTATAASLAATVSGAAVIAGAVATATARSWDATVSGAALVAGALSTATARSWAAAINPGVTIAGALATATALAPKATLVIEGVTGAVRRLAYYPVSLVSTRFRRRGRR</sequence>
<feature type="transmembrane region" description="Helical" evidence="1">
    <location>
        <begin position="271"/>
        <end position="293"/>
    </location>
</feature>
<comment type="caution">
    <text evidence="2">The sequence shown here is derived from an EMBL/GenBank/DDBJ whole genome shotgun (WGS) entry which is preliminary data.</text>
</comment>
<accession>A0A0F9RJ29</accession>
<keyword evidence="1" id="KW-0472">Membrane</keyword>
<protein>
    <submittedName>
        <fullName evidence="2">Uncharacterized protein</fullName>
    </submittedName>
</protein>
<feature type="transmembrane region" description="Helical" evidence="1">
    <location>
        <begin position="211"/>
        <end position="229"/>
    </location>
</feature>
<dbReference type="AlphaFoldDB" id="A0A0F9RJ29"/>
<gene>
    <name evidence="2" type="ORF">LCGC14_0889030</name>
</gene>
<organism evidence="2">
    <name type="scientific">marine sediment metagenome</name>
    <dbReference type="NCBI Taxonomy" id="412755"/>
    <lineage>
        <taxon>unclassified sequences</taxon>
        <taxon>metagenomes</taxon>
        <taxon>ecological metagenomes</taxon>
    </lineage>
</organism>
<name>A0A0F9RJ29_9ZZZZ</name>
<dbReference type="EMBL" id="LAZR01002836">
    <property type="protein sequence ID" value="KKN25021.1"/>
    <property type="molecule type" value="Genomic_DNA"/>
</dbReference>